<feature type="domain" description="Carrier" evidence="1">
    <location>
        <begin position="5"/>
        <end position="65"/>
    </location>
</feature>
<dbReference type="Gene3D" id="1.10.1200.10">
    <property type="entry name" value="ACP-like"/>
    <property type="match status" value="1"/>
</dbReference>
<proteinExistence type="predicted"/>
<dbReference type="Proteomes" id="UP000549617">
    <property type="component" value="Unassembled WGS sequence"/>
</dbReference>
<dbReference type="Pfam" id="PF00550">
    <property type="entry name" value="PP-binding"/>
    <property type="match status" value="1"/>
</dbReference>
<dbReference type="InterPro" id="IPR009081">
    <property type="entry name" value="PP-bd_ACP"/>
</dbReference>
<evidence type="ECO:0000313" key="3">
    <source>
        <dbReference type="Proteomes" id="UP000549617"/>
    </source>
</evidence>
<sequence>MSEFRSGLAEILEVDASELEDGFELGELWDSLAVVSTLALIDEVHDVSVGAEDLAECKTVGDIRKLIDAAVA</sequence>
<dbReference type="SUPFAM" id="SSF47336">
    <property type="entry name" value="ACP-like"/>
    <property type="match status" value="1"/>
</dbReference>
<keyword evidence="3" id="KW-1185">Reference proteome</keyword>
<dbReference type="RefSeq" id="WP_184017506.1">
    <property type="nucleotide sequence ID" value="NZ_JACIJC010000003.1"/>
</dbReference>
<evidence type="ECO:0000259" key="1">
    <source>
        <dbReference type="Pfam" id="PF00550"/>
    </source>
</evidence>
<protein>
    <submittedName>
        <fullName evidence="2">Acyl carrier protein</fullName>
    </submittedName>
</protein>
<organism evidence="2 3">
    <name type="scientific">Sphingobium boeckii</name>
    <dbReference type="NCBI Taxonomy" id="1082345"/>
    <lineage>
        <taxon>Bacteria</taxon>
        <taxon>Pseudomonadati</taxon>
        <taxon>Pseudomonadota</taxon>
        <taxon>Alphaproteobacteria</taxon>
        <taxon>Sphingomonadales</taxon>
        <taxon>Sphingomonadaceae</taxon>
        <taxon>Sphingobium</taxon>
    </lineage>
</organism>
<dbReference type="EMBL" id="JACIJC010000003">
    <property type="protein sequence ID" value="MBB5685739.1"/>
    <property type="molecule type" value="Genomic_DNA"/>
</dbReference>
<reference evidence="2 3" key="1">
    <citation type="submission" date="2020-08" db="EMBL/GenBank/DDBJ databases">
        <title>Genomic Encyclopedia of Type Strains, Phase IV (KMG-IV): sequencing the most valuable type-strain genomes for metagenomic binning, comparative biology and taxonomic classification.</title>
        <authorList>
            <person name="Goeker M."/>
        </authorList>
    </citation>
    <scope>NUCLEOTIDE SEQUENCE [LARGE SCALE GENOMIC DNA]</scope>
    <source>
        <strain evidence="2 3">DSM 25079</strain>
    </source>
</reference>
<gene>
    <name evidence="2" type="ORF">FHS49_001755</name>
</gene>
<comment type="caution">
    <text evidence="2">The sequence shown here is derived from an EMBL/GenBank/DDBJ whole genome shotgun (WGS) entry which is preliminary data.</text>
</comment>
<name>A0A7W9AHH3_9SPHN</name>
<evidence type="ECO:0000313" key="2">
    <source>
        <dbReference type="EMBL" id="MBB5685739.1"/>
    </source>
</evidence>
<accession>A0A7W9AHH3</accession>
<dbReference type="AlphaFoldDB" id="A0A7W9AHH3"/>
<dbReference type="InterPro" id="IPR036736">
    <property type="entry name" value="ACP-like_sf"/>
</dbReference>